<sequence length="44" mass="4746">MISVEPAGTDERQGSGSESTRAPGSEDRPKPAMERIFAEEIARV</sequence>
<dbReference type="EMBL" id="JAQNDK010000006">
    <property type="protein sequence ID" value="MDC0684954.1"/>
    <property type="molecule type" value="Genomic_DNA"/>
</dbReference>
<evidence type="ECO:0000313" key="3">
    <source>
        <dbReference type="Proteomes" id="UP001217485"/>
    </source>
</evidence>
<proteinExistence type="predicted"/>
<name>A0ABT5CES8_9BACT</name>
<evidence type="ECO:0000256" key="1">
    <source>
        <dbReference type="SAM" id="MobiDB-lite"/>
    </source>
</evidence>
<dbReference type="Proteomes" id="UP001217485">
    <property type="component" value="Unassembled WGS sequence"/>
</dbReference>
<feature type="compositionally biased region" description="Basic and acidic residues" evidence="1">
    <location>
        <begin position="24"/>
        <end position="33"/>
    </location>
</feature>
<accession>A0ABT5CES8</accession>
<reference evidence="2 3" key="1">
    <citation type="submission" date="2023-01" db="EMBL/GenBank/DDBJ databases">
        <title>Minimal conservation of predation-associated metabolite biosynthetic gene clusters underscores biosynthetic potential of Myxococcota including descriptions for ten novel species: Archangium lansinium sp. nov., Myxococcus landrumus sp. nov., Nannocystis bai.</title>
        <authorList>
            <person name="Ahearne A."/>
            <person name="Stevens C."/>
            <person name="Dowd S."/>
        </authorList>
    </citation>
    <scope>NUCLEOTIDE SEQUENCE [LARGE SCALE GENOMIC DNA]</scope>
    <source>
        <strain evidence="2 3">WIWO2</strain>
    </source>
</reference>
<keyword evidence="3" id="KW-1185">Reference proteome</keyword>
<organism evidence="2 3">
    <name type="scientific">Sorangium atrum</name>
    <dbReference type="NCBI Taxonomy" id="2995308"/>
    <lineage>
        <taxon>Bacteria</taxon>
        <taxon>Pseudomonadati</taxon>
        <taxon>Myxococcota</taxon>
        <taxon>Polyangia</taxon>
        <taxon>Polyangiales</taxon>
        <taxon>Polyangiaceae</taxon>
        <taxon>Sorangium</taxon>
    </lineage>
</organism>
<gene>
    <name evidence="2" type="ORF">POL72_44980</name>
</gene>
<evidence type="ECO:0000313" key="2">
    <source>
        <dbReference type="EMBL" id="MDC0684954.1"/>
    </source>
</evidence>
<dbReference type="RefSeq" id="WP_272103889.1">
    <property type="nucleotide sequence ID" value="NZ_JAQNDK010000006.1"/>
</dbReference>
<feature type="region of interest" description="Disordered" evidence="1">
    <location>
        <begin position="1"/>
        <end position="33"/>
    </location>
</feature>
<protein>
    <recommendedName>
        <fullName evidence="4">Transposase</fullName>
    </recommendedName>
</protein>
<evidence type="ECO:0008006" key="4">
    <source>
        <dbReference type="Google" id="ProtNLM"/>
    </source>
</evidence>
<comment type="caution">
    <text evidence="2">The sequence shown here is derived from an EMBL/GenBank/DDBJ whole genome shotgun (WGS) entry which is preliminary data.</text>
</comment>